<evidence type="ECO:0000313" key="2">
    <source>
        <dbReference type="Proteomes" id="UP001066276"/>
    </source>
</evidence>
<accession>A0AAV7NXP2</accession>
<reference evidence="1" key="1">
    <citation type="journal article" date="2022" name="bioRxiv">
        <title>Sequencing and chromosome-scale assembly of the giantPleurodeles waltlgenome.</title>
        <authorList>
            <person name="Brown T."/>
            <person name="Elewa A."/>
            <person name="Iarovenko S."/>
            <person name="Subramanian E."/>
            <person name="Araus A.J."/>
            <person name="Petzold A."/>
            <person name="Susuki M."/>
            <person name="Suzuki K.-i.T."/>
            <person name="Hayashi T."/>
            <person name="Toyoda A."/>
            <person name="Oliveira C."/>
            <person name="Osipova E."/>
            <person name="Leigh N.D."/>
            <person name="Simon A."/>
            <person name="Yun M.H."/>
        </authorList>
    </citation>
    <scope>NUCLEOTIDE SEQUENCE</scope>
    <source>
        <strain evidence="1">20211129_DDA</strain>
        <tissue evidence="1">Liver</tissue>
    </source>
</reference>
<dbReference type="AlphaFoldDB" id="A0AAV7NXP2"/>
<dbReference type="Proteomes" id="UP001066276">
    <property type="component" value="Chromosome 8"/>
</dbReference>
<protein>
    <submittedName>
        <fullName evidence="1">Uncharacterized protein</fullName>
    </submittedName>
</protein>
<evidence type="ECO:0000313" key="1">
    <source>
        <dbReference type="EMBL" id="KAJ1119725.1"/>
    </source>
</evidence>
<proteinExistence type="predicted"/>
<comment type="caution">
    <text evidence="1">The sequence shown here is derived from an EMBL/GenBank/DDBJ whole genome shotgun (WGS) entry which is preliminary data.</text>
</comment>
<sequence length="72" mass="8111">MAGLRIQRTGRGFAKRSMQRLGLHEATSKQTNLGAELCRRPTWLRCVEASAEDHPDDIGSVFAMALRNHRHP</sequence>
<gene>
    <name evidence="1" type="ORF">NDU88_007910</name>
</gene>
<dbReference type="EMBL" id="JANPWB010000012">
    <property type="protein sequence ID" value="KAJ1119725.1"/>
    <property type="molecule type" value="Genomic_DNA"/>
</dbReference>
<keyword evidence="2" id="KW-1185">Reference proteome</keyword>
<organism evidence="1 2">
    <name type="scientific">Pleurodeles waltl</name>
    <name type="common">Iberian ribbed newt</name>
    <dbReference type="NCBI Taxonomy" id="8319"/>
    <lineage>
        <taxon>Eukaryota</taxon>
        <taxon>Metazoa</taxon>
        <taxon>Chordata</taxon>
        <taxon>Craniata</taxon>
        <taxon>Vertebrata</taxon>
        <taxon>Euteleostomi</taxon>
        <taxon>Amphibia</taxon>
        <taxon>Batrachia</taxon>
        <taxon>Caudata</taxon>
        <taxon>Salamandroidea</taxon>
        <taxon>Salamandridae</taxon>
        <taxon>Pleurodelinae</taxon>
        <taxon>Pleurodeles</taxon>
    </lineage>
</organism>
<name>A0AAV7NXP2_PLEWA</name>